<gene>
    <name evidence="1" type="ORF">K4L44_07695</name>
</gene>
<dbReference type="EMBL" id="CP081303">
    <property type="protein sequence ID" value="QZE15706.1"/>
    <property type="molecule type" value="Genomic_DNA"/>
</dbReference>
<sequence>MGDILSPEEIVGVVRTTAKKKADYSIKKILILSFLAGAYISFGSLFAIIVAGGTPGLNDDYVGLQKLLLGATFPVGLIMVVIAGAELFTGNTAYFMPNVIDGVQGVRPMFRNWFWVYLGNFIGAIFVAYFLTYLTEVVAHKPWLDMVHKIAIGKTSNPFYKTFLKGIGANWLVCLAMWLGMASKSATGKILGIWWPVMAFVTIGFEHSIANMYFIPLSIFHGSSITWSDFIVHNLIPATLGNIVGGLLFVGTLYGVVFAKK</sequence>
<organism evidence="1 2">
    <name type="scientific">Halosquirtibacter laminarini</name>
    <dbReference type="NCBI Taxonomy" id="3374600"/>
    <lineage>
        <taxon>Bacteria</taxon>
        <taxon>Pseudomonadati</taxon>
        <taxon>Bacteroidota</taxon>
        <taxon>Bacteroidia</taxon>
        <taxon>Marinilabiliales</taxon>
        <taxon>Prolixibacteraceae</taxon>
        <taxon>Halosquirtibacter</taxon>
    </lineage>
</organism>
<protein>
    <submittedName>
        <fullName evidence="1">Formate/nitrite transporter family protein</fullName>
    </submittedName>
</protein>
<name>A0AC61NMJ7_9BACT</name>
<evidence type="ECO:0000313" key="2">
    <source>
        <dbReference type="Proteomes" id="UP000826212"/>
    </source>
</evidence>
<accession>A0AC61NMJ7</accession>
<dbReference type="Proteomes" id="UP000826212">
    <property type="component" value="Chromosome"/>
</dbReference>
<reference evidence="1" key="1">
    <citation type="submission" date="2021-08" db="EMBL/GenBank/DDBJ databases">
        <title>Novel anaerobic bacterium isolated from sea squirt in East Sea, Republic of Korea.</title>
        <authorList>
            <person name="Nguyen T.H."/>
            <person name="Li Z."/>
            <person name="Lee Y.-J."/>
            <person name="Ko J."/>
            <person name="Kim S.-G."/>
        </authorList>
    </citation>
    <scope>NUCLEOTIDE SEQUENCE</scope>
    <source>
        <strain evidence="1">KCTC 25031</strain>
    </source>
</reference>
<evidence type="ECO:0000313" key="1">
    <source>
        <dbReference type="EMBL" id="QZE15706.1"/>
    </source>
</evidence>
<proteinExistence type="predicted"/>
<keyword evidence="2" id="KW-1185">Reference proteome</keyword>